<sequence length="218" mass="23572">MSNALAPTPSPSSVVACSRNDAAVLTEIYRDDCNIAIWERQLSDALQQEVTAFLAAHPQFSASTSLAPATAATSDSLGRLRAFPRLAEDISELVDMFCCLFDVTIAGLRLTALAQPMCPRFHVDHVPCRLVTTFQGPATQWLAHEHVNRDKLGSGSKGKTDETSGLYSCPTDTQQASPGDILLLKGERWAGNEGRGLVHRSPAVADNEQRLLLTLDLI</sequence>
<comment type="caution">
    <text evidence="2">The sequence shown here is derived from an EMBL/GenBank/DDBJ whole genome shotgun (WGS) entry which is preliminary data.</text>
</comment>
<dbReference type="Proteomes" id="UP000235162">
    <property type="component" value="Unassembled WGS sequence"/>
</dbReference>
<dbReference type="RefSeq" id="WP_084199326.1">
    <property type="nucleotide sequence ID" value="NZ_BMYL01000002.1"/>
</dbReference>
<gene>
    <name evidence="2" type="ORF">C0029_09575</name>
</gene>
<protein>
    <submittedName>
        <fullName evidence="2">DUF1826 domain-containing protein</fullName>
    </submittedName>
</protein>
<feature type="compositionally biased region" description="Polar residues" evidence="1">
    <location>
        <begin position="163"/>
        <end position="174"/>
    </location>
</feature>
<proteinExistence type="predicted"/>
<feature type="compositionally biased region" description="Basic and acidic residues" evidence="1">
    <location>
        <begin position="150"/>
        <end position="162"/>
    </location>
</feature>
<keyword evidence="3" id="KW-1185">Reference proteome</keyword>
<dbReference type="KEGG" id="hja:BST95_10545"/>
<dbReference type="Pfam" id="PF08856">
    <property type="entry name" value="DUF1826"/>
    <property type="match status" value="1"/>
</dbReference>
<evidence type="ECO:0000313" key="2">
    <source>
        <dbReference type="EMBL" id="PLW86634.1"/>
    </source>
</evidence>
<evidence type="ECO:0000256" key="1">
    <source>
        <dbReference type="SAM" id="MobiDB-lite"/>
    </source>
</evidence>
<feature type="region of interest" description="Disordered" evidence="1">
    <location>
        <begin position="150"/>
        <end position="174"/>
    </location>
</feature>
<dbReference type="AlphaFoldDB" id="A0AAP8MFB2"/>
<dbReference type="InterPro" id="IPR014955">
    <property type="entry name" value="DUF1826"/>
</dbReference>
<name>A0AAP8MFB2_9GAMM</name>
<reference evidence="2 3" key="1">
    <citation type="submission" date="2018-01" db="EMBL/GenBank/DDBJ databases">
        <title>The draft genome sequence of Halioglobus japonicus S1-36.</title>
        <authorList>
            <person name="Du Z.-J."/>
            <person name="Shi M.-J."/>
        </authorList>
    </citation>
    <scope>NUCLEOTIDE SEQUENCE [LARGE SCALE GENOMIC DNA]</scope>
    <source>
        <strain evidence="2 3">S1-36</strain>
    </source>
</reference>
<dbReference type="EMBL" id="PKUR01000002">
    <property type="protein sequence ID" value="PLW86634.1"/>
    <property type="molecule type" value="Genomic_DNA"/>
</dbReference>
<evidence type="ECO:0000313" key="3">
    <source>
        <dbReference type="Proteomes" id="UP000235162"/>
    </source>
</evidence>
<organism evidence="2 3">
    <name type="scientific">Halioglobus japonicus</name>
    <dbReference type="NCBI Taxonomy" id="930805"/>
    <lineage>
        <taxon>Bacteria</taxon>
        <taxon>Pseudomonadati</taxon>
        <taxon>Pseudomonadota</taxon>
        <taxon>Gammaproteobacteria</taxon>
        <taxon>Cellvibrionales</taxon>
        <taxon>Halieaceae</taxon>
        <taxon>Halioglobus</taxon>
    </lineage>
</organism>
<accession>A0AAP8MFB2</accession>